<organism evidence="1 2">
    <name type="scientific">Aspergillus brunneoviolaceus CBS 621.78</name>
    <dbReference type="NCBI Taxonomy" id="1450534"/>
    <lineage>
        <taxon>Eukaryota</taxon>
        <taxon>Fungi</taxon>
        <taxon>Dikarya</taxon>
        <taxon>Ascomycota</taxon>
        <taxon>Pezizomycotina</taxon>
        <taxon>Eurotiomycetes</taxon>
        <taxon>Eurotiomycetidae</taxon>
        <taxon>Eurotiales</taxon>
        <taxon>Aspergillaceae</taxon>
        <taxon>Aspergillus</taxon>
        <taxon>Aspergillus subgen. Circumdati</taxon>
    </lineage>
</organism>
<proteinExistence type="predicted"/>
<evidence type="ECO:0000313" key="1">
    <source>
        <dbReference type="EMBL" id="RAH41020.1"/>
    </source>
</evidence>
<name>A0ACD1FVL6_9EURO</name>
<evidence type="ECO:0000313" key="2">
    <source>
        <dbReference type="Proteomes" id="UP000249057"/>
    </source>
</evidence>
<dbReference type="Proteomes" id="UP000249057">
    <property type="component" value="Unassembled WGS sequence"/>
</dbReference>
<keyword evidence="2" id="KW-1185">Reference proteome</keyword>
<accession>A0ACD1FVL6</accession>
<protein>
    <submittedName>
        <fullName evidence="1">Alpha-galactosidase/alpha-n-acetylgalactosaminidase</fullName>
    </submittedName>
</protein>
<dbReference type="EMBL" id="KZ825395">
    <property type="protein sequence ID" value="RAH41020.1"/>
    <property type="molecule type" value="Genomic_DNA"/>
</dbReference>
<gene>
    <name evidence="1" type="ORF">BO95DRAFT_456901</name>
</gene>
<sequence>MGWNSWNAYKANINESVVLQSAQLLTTLGLKDAGYDYVLVDDGWADYSRTAEGYLQANATSFPSGIPALADKIHAQGLKLGLYGDSGMLTCAFRPGSWGYEERDAQTLAAWGVDYWKYDNCGGYQAMTEAPQVRFGIMQKALQLVGREILYSVCEWGYQFPWHWGGEIGHSYRMSGDIANVFANETGCPCKTAYCLNTGYASCSVMSIIRKMREISQYQSRGHWMDMDMLEIGNAEMTLYQQQTHFAFWAALKSPLIIGADLSKLSDDALKVLTNKQIIAISQDPLGQPANYVQNASSEGSSQVWAGSVENGYVVLLLNEKSYPQELKVDFETLGLQLSITVNVTELWTRRSLGKIGSFSGTLQAYQTLVFRLYM</sequence>
<reference evidence="1" key="1">
    <citation type="submission" date="2018-02" db="EMBL/GenBank/DDBJ databases">
        <title>The genomes of Aspergillus section Nigri reveals drivers in fungal speciation.</title>
        <authorList>
            <consortium name="DOE Joint Genome Institute"/>
            <person name="Vesth T.C."/>
            <person name="Nybo J."/>
            <person name="Theobald S."/>
            <person name="Brandl J."/>
            <person name="Frisvad J.C."/>
            <person name="Nielsen K.F."/>
            <person name="Lyhne E.K."/>
            <person name="Kogle M.E."/>
            <person name="Kuo A."/>
            <person name="Riley R."/>
            <person name="Clum A."/>
            <person name="Nolan M."/>
            <person name="Lipzen A."/>
            <person name="Salamov A."/>
            <person name="Henrissat B."/>
            <person name="Wiebenga A."/>
            <person name="De vries R.P."/>
            <person name="Grigoriev I.V."/>
            <person name="Mortensen U.H."/>
            <person name="Andersen M.R."/>
            <person name="Baker S.E."/>
        </authorList>
    </citation>
    <scope>NUCLEOTIDE SEQUENCE</scope>
    <source>
        <strain evidence="1">CBS 621.78</strain>
    </source>
</reference>